<gene>
    <name evidence="1" type="ORF">ACJIZ3_009648</name>
</gene>
<dbReference type="AlphaFoldDB" id="A0ABD3TDN2"/>
<protein>
    <submittedName>
        <fullName evidence="1">Uncharacterized protein</fullName>
    </submittedName>
</protein>
<organism evidence="1 2">
    <name type="scientific">Penstemon smallii</name>
    <dbReference type="NCBI Taxonomy" id="265156"/>
    <lineage>
        <taxon>Eukaryota</taxon>
        <taxon>Viridiplantae</taxon>
        <taxon>Streptophyta</taxon>
        <taxon>Embryophyta</taxon>
        <taxon>Tracheophyta</taxon>
        <taxon>Spermatophyta</taxon>
        <taxon>Magnoliopsida</taxon>
        <taxon>eudicotyledons</taxon>
        <taxon>Gunneridae</taxon>
        <taxon>Pentapetalae</taxon>
        <taxon>asterids</taxon>
        <taxon>lamiids</taxon>
        <taxon>Lamiales</taxon>
        <taxon>Plantaginaceae</taxon>
        <taxon>Cheloneae</taxon>
        <taxon>Penstemon</taxon>
    </lineage>
</organism>
<evidence type="ECO:0000313" key="2">
    <source>
        <dbReference type="Proteomes" id="UP001634393"/>
    </source>
</evidence>
<dbReference type="Proteomes" id="UP001634393">
    <property type="component" value="Unassembled WGS sequence"/>
</dbReference>
<reference evidence="1 2" key="1">
    <citation type="submission" date="2024-12" db="EMBL/GenBank/DDBJ databases">
        <title>The unique morphological basis and parallel evolutionary history of personate flowers in Penstemon.</title>
        <authorList>
            <person name="Depatie T.H."/>
            <person name="Wessinger C.A."/>
        </authorList>
    </citation>
    <scope>NUCLEOTIDE SEQUENCE [LARGE SCALE GENOMIC DNA]</scope>
    <source>
        <strain evidence="1">WTNN_2</strain>
        <tissue evidence="1">Leaf</tissue>
    </source>
</reference>
<keyword evidence="2" id="KW-1185">Reference proteome</keyword>
<dbReference type="EMBL" id="JBJXBP010000004">
    <property type="protein sequence ID" value="KAL3834912.1"/>
    <property type="molecule type" value="Genomic_DNA"/>
</dbReference>
<proteinExistence type="predicted"/>
<comment type="caution">
    <text evidence="1">The sequence shown here is derived from an EMBL/GenBank/DDBJ whole genome shotgun (WGS) entry which is preliminary data.</text>
</comment>
<evidence type="ECO:0000313" key="1">
    <source>
        <dbReference type="EMBL" id="KAL3834912.1"/>
    </source>
</evidence>
<name>A0ABD3TDN2_9LAMI</name>
<accession>A0ABD3TDN2</accession>
<sequence length="90" mass="10113">MKVMQNSKLACRGTAGLCKISLFSPSNSSHILAPKLCPFFAWTKPMFPLVIRVIFPVTGNNTFSSEPLMPGFLQYLSCILAMCQHKQNFW</sequence>